<protein>
    <submittedName>
        <fullName evidence="1">Uncharacterized protein</fullName>
    </submittedName>
</protein>
<keyword evidence="2" id="KW-1185">Reference proteome</keyword>
<sequence>MNMAPRNLLFIDEHNALWQKIGSDSNTWLLFFKLYARPVRHATRYCKFVLATSQLHEFKLPSGYIFSIQYVDPLSREEFEKWKRLDEYPKIFGHNDNSVVDYTGRAPGMIAELIGMSRSYPNLSFEEVTSWFYEDSYADMRIVHSEYFKSLTAEVPKKRFCDRLYELFLGRETPQLHYLIVPIAIEAY</sequence>
<gene>
    <name evidence="1" type="ORF">GAYE_SCF23G4325</name>
</gene>
<dbReference type="Proteomes" id="UP001300502">
    <property type="component" value="Unassembled WGS sequence"/>
</dbReference>
<accession>A0AAV9IGQ6</accession>
<name>A0AAV9IGQ6_9RHOD</name>
<organism evidence="1 2">
    <name type="scientific">Galdieria yellowstonensis</name>
    <dbReference type="NCBI Taxonomy" id="3028027"/>
    <lineage>
        <taxon>Eukaryota</taxon>
        <taxon>Rhodophyta</taxon>
        <taxon>Bangiophyceae</taxon>
        <taxon>Galdieriales</taxon>
        <taxon>Galdieriaceae</taxon>
        <taxon>Galdieria</taxon>
    </lineage>
</organism>
<dbReference type="EMBL" id="JANCYU010000039">
    <property type="protein sequence ID" value="KAK4526411.1"/>
    <property type="molecule type" value="Genomic_DNA"/>
</dbReference>
<dbReference type="AlphaFoldDB" id="A0AAV9IGQ6"/>
<evidence type="ECO:0000313" key="1">
    <source>
        <dbReference type="EMBL" id="KAK4526411.1"/>
    </source>
</evidence>
<reference evidence="1 2" key="1">
    <citation type="submission" date="2022-07" db="EMBL/GenBank/DDBJ databases">
        <title>Genome-wide signatures of adaptation to extreme environments.</title>
        <authorList>
            <person name="Cho C.H."/>
            <person name="Yoon H.S."/>
        </authorList>
    </citation>
    <scope>NUCLEOTIDE SEQUENCE [LARGE SCALE GENOMIC DNA]</scope>
    <source>
        <strain evidence="1 2">108.79 E11</strain>
    </source>
</reference>
<evidence type="ECO:0000313" key="2">
    <source>
        <dbReference type="Proteomes" id="UP001300502"/>
    </source>
</evidence>
<comment type="caution">
    <text evidence="1">The sequence shown here is derived from an EMBL/GenBank/DDBJ whole genome shotgun (WGS) entry which is preliminary data.</text>
</comment>
<proteinExistence type="predicted"/>